<evidence type="ECO:0000313" key="10">
    <source>
        <dbReference type="Proteomes" id="UP000298358"/>
    </source>
</evidence>
<dbReference type="OrthoDB" id="9787787at2"/>
<dbReference type="InterPro" id="IPR015927">
    <property type="entry name" value="Peptidase_S24_S26A/B/C"/>
</dbReference>
<dbReference type="InterPro" id="IPR036286">
    <property type="entry name" value="LexA/Signal_pep-like_sf"/>
</dbReference>
<gene>
    <name evidence="9" type="primary">umuD</name>
    <name evidence="9" type="ORF">E4U02_07395</name>
</gene>
<dbReference type="Pfam" id="PF00717">
    <property type="entry name" value="Peptidase_S24"/>
    <property type="match status" value="1"/>
</dbReference>
<keyword evidence="6" id="KW-0742">SOS response</keyword>
<dbReference type="PANTHER" id="PTHR33516:SF2">
    <property type="entry name" value="LEXA REPRESSOR-RELATED"/>
    <property type="match status" value="1"/>
</dbReference>
<keyword evidence="10" id="KW-1185">Reference proteome</keyword>
<keyword evidence="5" id="KW-0234">DNA repair</keyword>
<organism evidence="9 10">
    <name type="scientific">Microbacterium paludicola</name>
    <dbReference type="NCBI Taxonomy" id="300019"/>
    <lineage>
        <taxon>Bacteria</taxon>
        <taxon>Bacillati</taxon>
        <taxon>Actinomycetota</taxon>
        <taxon>Actinomycetes</taxon>
        <taxon>Micrococcales</taxon>
        <taxon>Microbacteriaceae</taxon>
        <taxon>Microbacterium</taxon>
    </lineage>
</organism>
<evidence type="ECO:0000256" key="4">
    <source>
        <dbReference type="ARBA" id="ARBA00022813"/>
    </source>
</evidence>
<dbReference type="CDD" id="cd06529">
    <property type="entry name" value="S24_LexA-like"/>
    <property type="match status" value="1"/>
</dbReference>
<dbReference type="GO" id="GO:0006355">
    <property type="term" value="P:regulation of DNA-templated transcription"/>
    <property type="evidence" value="ECO:0007669"/>
    <property type="project" value="InterPro"/>
</dbReference>
<evidence type="ECO:0000256" key="3">
    <source>
        <dbReference type="ARBA" id="ARBA00022801"/>
    </source>
</evidence>
<keyword evidence="2" id="KW-0227">DNA damage</keyword>
<feature type="domain" description="Peptidase S24/S26A/S26B/S26C" evidence="8">
    <location>
        <begin position="25"/>
        <end position="136"/>
    </location>
</feature>
<keyword evidence="9" id="KW-0808">Transferase</keyword>
<reference evidence="9 10" key="1">
    <citation type="submission" date="2019-03" db="EMBL/GenBank/DDBJ databases">
        <title>Diversity of the mouse oral microbiome.</title>
        <authorList>
            <person name="Joseph S."/>
            <person name="Aduse-Opoku J."/>
            <person name="Curtis M."/>
            <person name="Wade W."/>
            <person name="Hashim A."/>
        </authorList>
    </citation>
    <scope>NUCLEOTIDE SEQUENCE [LARGE SCALE GENOMIC DNA]</scope>
    <source>
        <strain evidence="9 10">P1012</strain>
    </source>
</reference>
<comment type="caution">
    <text evidence="9">The sequence shown here is derived from an EMBL/GenBank/DDBJ whole genome shotgun (WGS) entry which is preliminary data.</text>
</comment>
<dbReference type="RefSeq" id="WP_135114212.1">
    <property type="nucleotide sequence ID" value="NZ_JADGLL010000014.1"/>
</dbReference>
<keyword evidence="9" id="KW-0548">Nucleotidyltransferase</keyword>
<comment type="similarity">
    <text evidence="1 7">Belongs to the peptidase S24 family.</text>
</comment>
<dbReference type="AlphaFoldDB" id="A0A4Y9FUX4"/>
<keyword evidence="3 7" id="KW-0378">Hydrolase</keyword>
<evidence type="ECO:0000313" key="9">
    <source>
        <dbReference type="EMBL" id="TFU33034.1"/>
    </source>
</evidence>
<keyword evidence="4 7" id="KW-0068">Autocatalytic cleavage</keyword>
<dbReference type="InterPro" id="IPR050077">
    <property type="entry name" value="LexA_repressor"/>
</dbReference>
<evidence type="ECO:0000256" key="2">
    <source>
        <dbReference type="ARBA" id="ARBA00022763"/>
    </source>
</evidence>
<evidence type="ECO:0000259" key="8">
    <source>
        <dbReference type="Pfam" id="PF00717"/>
    </source>
</evidence>
<dbReference type="PRINTS" id="PR00726">
    <property type="entry name" value="LEXASERPTASE"/>
</dbReference>
<dbReference type="SUPFAM" id="SSF51306">
    <property type="entry name" value="LexA/Signal peptidase"/>
    <property type="match status" value="1"/>
</dbReference>
<dbReference type="GO" id="GO:0016787">
    <property type="term" value="F:hydrolase activity"/>
    <property type="evidence" value="ECO:0007669"/>
    <property type="project" value="UniProtKB-KW"/>
</dbReference>
<dbReference type="EMBL" id="SPQB01000014">
    <property type="protein sequence ID" value="TFU33034.1"/>
    <property type="molecule type" value="Genomic_DNA"/>
</dbReference>
<proteinExistence type="inferred from homology"/>
<evidence type="ECO:0000256" key="6">
    <source>
        <dbReference type="ARBA" id="ARBA00023236"/>
    </source>
</evidence>
<dbReference type="PANTHER" id="PTHR33516">
    <property type="entry name" value="LEXA REPRESSOR"/>
    <property type="match status" value="1"/>
</dbReference>
<dbReference type="EC" id="2.7.7.7" evidence="9"/>
<dbReference type="Proteomes" id="UP000298358">
    <property type="component" value="Unassembled WGS sequence"/>
</dbReference>
<dbReference type="InterPro" id="IPR039418">
    <property type="entry name" value="LexA-like"/>
</dbReference>
<evidence type="ECO:0000256" key="5">
    <source>
        <dbReference type="ARBA" id="ARBA00023204"/>
    </source>
</evidence>
<sequence>MSRVVVVGRAALLAPLRPLPLAPVAVPAGFPSPAEGWITDELDLNEHLVKDRTATMFVRVSGDSMEPAGISHGDVLIVDRSLRPVHDDIVIAVLDGELTVKRLWISPRGVTLHADNPRYPDLHVGELSALSIYGVVRTSLHVFTSR</sequence>
<dbReference type="GO" id="GO:0003677">
    <property type="term" value="F:DNA binding"/>
    <property type="evidence" value="ECO:0007669"/>
    <property type="project" value="InterPro"/>
</dbReference>
<dbReference type="Gene3D" id="2.10.109.10">
    <property type="entry name" value="Umud Fragment, subunit A"/>
    <property type="match status" value="1"/>
</dbReference>
<dbReference type="GO" id="GO:0003887">
    <property type="term" value="F:DNA-directed DNA polymerase activity"/>
    <property type="evidence" value="ECO:0007669"/>
    <property type="project" value="UniProtKB-EC"/>
</dbReference>
<accession>A0A4Y9FUX4</accession>
<evidence type="ECO:0000256" key="1">
    <source>
        <dbReference type="ARBA" id="ARBA00007484"/>
    </source>
</evidence>
<evidence type="ECO:0000256" key="7">
    <source>
        <dbReference type="RuleBase" id="RU003991"/>
    </source>
</evidence>
<dbReference type="InterPro" id="IPR006197">
    <property type="entry name" value="Peptidase_S24_LexA"/>
</dbReference>
<dbReference type="NCBIfam" id="NF007621">
    <property type="entry name" value="PRK10276.1"/>
    <property type="match status" value="1"/>
</dbReference>
<dbReference type="GO" id="GO:0006281">
    <property type="term" value="P:DNA repair"/>
    <property type="evidence" value="ECO:0007669"/>
    <property type="project" value="UniProtKB-KW"/>
</dbReference>
<name>A0A4Y9FUX4_9MICO</name>
<dbReference type="GO" id="GO:0009432">
    <property type="term" value="P:SOS response"/>
    <property type="evidence" value="ECO:0007669"/>
    <property type="project" value="UniProtKB-KW"/>
</dbReference>
<protein>
    <submittedName>
        <fullName evidence="9">Translesion error-prone DNA polymerase V autoproteolytic subunit</fullName>
        <ecNumber evidence="9">2.7.7.7</ecNumber>
    </submittedName>
</protein>